<accession>A0A0D2MAL5</accession>
<evidence type="ECO:0000313" key="2">
    <source>
        <dbReference type="Proteomes" id="UP000054270"/>
    </source>
</evidence>
<gene>
    <name evidence="1" type="ORF">HYPSUDRAFT_203734</name>
</gene>
<protein>
    <recommendedName>
        <fullName evidence="3">F-box domain-containing protein</fullName>
    </recommendedName>
</protein>
<proteinExistence type="predicted"/>
<dbReference type="AlphaFoldDB" id="A0A0D2MAL5"/>
<dbReference type="Proteomes" id="UP000054270">
    <property type="component" value="Unassembled WGS sequence"/>
</dbReference>
<organism evidence="1 2">
    <name type="scientific">Hypholoma sublateritium (strain FD-334 SS-4)</name>
    <dbReference type="NCBI Taxonomy" id="945553"/>
    <lineage>
        <taxon>Eukaryota</taxon>
        <taxon>Fungi</taxon>
        <taxon>Dikarya</taxon>
        <taxon>Basidiomycota</taxon>
        <taxon>Agaricomycotina</taxon>
        <taxon>Agaricomycetes</taxon>
        <taxon>Agaricomycetidae</taxon>
        <taxon>Agaricales</taxon>
        <taxon>Agaricineae</taxon>
        <taxon>Strophariaceae</taxon>
        <taxon>Hypholoma</taxon>
    </lineage>
</organism>
<sequence>MKSGTTSGLPDAIYSSFQSAFRSLLGQKTAGPPKLTPELEQQIFETCALDCPEVCSDLVLVSKMVYKWIDPILLATVCITEEFHSQRQGKMKSFLAKLTSGKMPLEYYAQHVKNLGIFGGHYEEGEIDRVLAICTGVENLVINKMVILNKSVKSLAFFDNPQAGTALRRLYVNLWWNTSDASAMPTFDTVRFRSLTHLHLADDDENWPFYTGWETLVSLTHLAFACCSPELLAPVMQVLPVIRYVALGHYRGGEQYRYADVVVNNSPYIRAAWGVRVVFLSEIPRADWERGARGGGDFWDVVEEEVERRLQDGSG</sequence>
<keyword evidence="2" id="KW-1185">Reference proteome</keyword>
<dbReference type="EMBL" id="KN817567">
    <property type="protein sequence ID" value="KJA20418.1"/>
    <property type="molecule type" value="Genomic_DNA"/>
</dbReference>
<evidence type="ECO:0008006" key="3">
    <source>
        <dbReference type="Google" id="ProtNLM"/>
    </source>
</evidence>
<name>A0A0D2MAL5_HYPSF</name>
<reference evidence="2" key="1">
    <citation type="submission" date="2014-04" db="EMBL/GenBank/DDBJ databases">
        <title>Evolutionary Origins and Diversification of the Mycorrhizal Mutualists.</title>
        <authorList>
            <consortium name="DOE Joint Genome Institute"/>
            <consortium name="Mycorrhizal Genomics Consortium"/>
            <person name="Kohler A."/>
            <person name="Kuo A."/>
            <person name="Nagy L.G."/>
            <person name="Floudas D."/>
            <person name="Copeland A."/>
            <person name="Barry K.W."/>
            <person name="Cichocki N."/>
            <person name="Veneault-Fourrey C."/>
            <person name="LaButti K."/>
            <person name="Lindquist E.A."/>
            <person name="Lipzen A."/>
            <person name="Lundell T."/>
            <person name="Morin E."/>
            <person name="Murat C."/>
            <person name="Riley R."/>
            <person name="Ohm R."/>
            <person name="Sun H."/>
            <person name="Tunlid A."/>
            <person name="Henrissat B."/>
            <person name="Grigoriev I.V."/>
            <person name="Hibbett D.S."/>
            <person name="Martin F."/>
        </authorList>
    </citation>
    <scope>NUCLEOTIDE SEQUENCE [LARGE SCALE GENOMIC DNA]</scope>
    <source>
        <strain evidence="2">FD-334 SS-4</strain>
    </source>
</reference>
<dbReference type="OrthoDB" id="2900663at2759"/>
<evidence type="ECO:0000313" key="1">
    <source>
        <dbReference type="EMBL" id="KJA20418.1"/>
    </source>
</evidence>